<organism evidence="1 2">
    <name type="scientific">Phototrophicus methaneseepsis</name>
    <dbReference type="NCBI Taxonomy" id="2710758"/>
    <lineage>
        <taxon>Bacteria</taxon>
        <taxon>Bacillati</taxon>
        <taxon>Chloroflexota</taxon>
        <taxon>Candidatus Thermofontia</taxon>
        <taxon>Phototrophicales</taxon>
        <taxon>Phototrophicaceae</taxon>
        <taxon>Phototrophicus</taxon>
    </lineage>
</organism>
<evidence type="ECO:0000313" key="2">
    <source>
        <dbReference type="Proteomes" id="UP000594468"/>
    </source>
</evidence>
<sequence>MSGVFDPNLYIKSITIVEIGGTGAQVARIVGRIVYDMQRSRKHAPQIVLIDPDTVEEKNVGRQLFSPSMLGKRYGQLYL</sequence>
<name>A0A7S8E7D1_9CHLR</name>
<dbReference type="KEGG" id="pmet:G4Y79_18670"/>
<dbReference type="EMBL" id="CP062983">
    <property type="protein sequence ID" value="QPC81695.1"/>
    <property type="molecule type" value="Genomic_DNA"/>
</dbReference>
<protein>
    <recommendedName>
        <fullName evidence="3">THIF-type NAD/FAD binding fold domain-containing protein</fullName>
    </recommendedName>
</protein>
<dbReference type="GO" id="GO:0008641">
    <property type="term" value="F:ubiquitin-like modifier activating enzyme activity"/>
    <property type="evidence" value="ECO:0007669"/>
    <property type="project" value="InterPro"/>
</dbReference>
<dbReference type="InterPro" id="IPR035985">
    <property type="entry name" value="Ubiquitin-activating_enz"/>
</dbReference>
<keyword evidence="2" id="KW-1185">Reference proteome</keyword>
<dbReference type="Gene3D" id="3.40.50.720">
    <property type="entry name" value="NAD(P)-binding Rossmann-like Domain"/>
    <property type="match status" value="1"/>
</dbReference>
<gene>
    <name evidence="1" type="ORF">G4Y79_18670</name>
</gene>
<dbReference type="RefSeq" id="WP_195169766.1">
    <property type="nucleotide sequence ID" value="NZ_CP062983.1"/>
</dbReference>
<accession>A0A7S8E7D1</accession>
<dbReference type="AlphaFoldDB" id="A0A7S8E7D1"/>
<dbReference type="SUPFAM" id="SSF69572">
    <property type="entry name" value="Activating enzymes of the ubiquitin-like proteins"/>
    <property type="match status" value="1"/>
</dbReference>
<dbReference type="Proteomes" id="UP000594468">
    <property type="component" value="Chromosome"/>
</dbReference>
<evidence type="ECO:0000313" key="1">
    <source>
        <dbReference type="EMBL" id="QPC81695.1"/>
    </source>
</evidence>
<reference evidence="1 2" key="1">
    <citation type="submission" date="2020-02" db="EMBL/GenBank/DDBJ databases">
        <authorList>
            <person name="Zheng R.K."/>
            <person name="Sun C.M."/>
        </authorList>
    </citation>
    <scope>NUCLEOTIDE SEQUENCE [LARGE SCALE GENOMIC DNA]</scope>
    <source>
        <strain evidence="2">rifampicinis</strain>
    </source>
</reference>
<evidence type="ECO:0008006" key="3">
    <source>
        <dbReference type="Google" id="ProtNLM"/>
    </source>
</evidence>
<proteinExistence type="predicted"/>